<dbReference type="EMBL" id="JANBPW010002764">
    <property type="protein sequence ID" value="KAJ1939688.1"/>
    <property type="molecule type" value="Genomic_DNA"/>
</dbReference>
<reference evidence="1" key="1">
    <citation type="submission" date="2022-07" db="EMBL/GenBank/DDBJ databases">
        <title>Phylogenomic reconstructions and comparative analyses of Kickxellomycotina fungi.</title>
        <authorList>
            <person name="Reynolds N.K."/>
            <person name="Stajich J.E."/>
            <person name="Barry K."/>
            <person name="Grigoriev I.V."/>
            <person name="Crous P."/>
            <person name="Smith M.E."/>
        </authorList>
    </citation>
    <scope>NUCLEOTIDE SEQUENCE</scope>
    <source>
        <strain evidence="1">NRRL 5244</strain>
    </source>
</reference>
<gene>
    <name evidence="1" type="primary">SWI6_2</name>
    <name evidence="1" type="ORF">FBU59_004038</name>
</gene>
<dbReference type="Proteomes" id="UP001150603">
    <property type="component" value="Unassembled WGS sequence"/>
</dbReference>
<sequence length="626" mass="68164">MNIFLNEDPCFIPDWLSQVDSADDMVDLSPKVNVDLVIDDQGHTAVHWAAALARTHVLDLLLFHGADARKLNYEGESALMRAVQVTNNYENQTFMDLLELLHDTIPLTDKQNRTVLHHISLAAGIDGRERAARYYADFLLQWIAGLADGYQVDTIDPAVVQELNGGSHPPSPSQSAIGLRATAKASLDSTVASEASSQQTATDQLLATPRQKLKMQTPAADRTAVPASGVDAARSADFAAFLNLQDTNGDTALNLAARIGDRTMIRLLLNAGASPTIANRVGLRPLDFGVDQIATVDVDLGPLVDSEIVLEDSSLLMPSNRSEAHVPLGSTPLAAPQTPIRSAMRNTGKNLFASLMASGPSHGPHTNGPASLDDTDDVWSPSSAQMRIHESVQNIQQLMTDMESDFSSEMRVKQERLDGIKLQLRKTTIELAKARETIHRLHSETSQLGEVTARVEYLEETLARETAAVREAISALPLKSKPRLDLEKLLDALLTSSEDAPEPGMILPLVPNGKIDDDLEELEKEPAKMRAAVERLRVANQVYARRDALLRERIEALRKRADVSERERQYRQIIASCCEISVNDVDVWIDRLISAVDANKDQDSGLLDGGSLSSAAGVAAATTTKK</sequence>
<keyword evidence="2" id="KW-1185">Reference proteome</keyword>
<evidence type="ECO:0000313" key="1">
    <source>
        <dbReference type="EMBL" id="KAJ1939688.1"/>
    </source>
</evidence>
<name>A0ACC1J6K2_9FUNG</name>
<accession>A0ACC1J6K2</accession>
<evidence type="ECO:0000313" key="2">
    <source>
        <dbReference type="Proteomes" id="UP001150603"/>
    </source>
</evidence>
<proteinExistence type="predicted"/>
<protein>
    <submittedName>
        <fullName evidence="1">Transcriptional regulator swi6</fullName>
    </submittedName>
</protein>
<comment type="caution">
    <text evidence="1">The sequence shown here is derived from an EMBL/GenBank/DDBJ whole genome shotgun (WGS) entry which is preliminary data.</text>
</comment>
<organism evidence="1 2">
    <name type="scientific">Linderina macrospora</name>
    <dbReference type="NCBI Taxonomy" id="4868"/>
    <lineage>
        <taxon>Eukaryota</taxon>
        <taxon>Fungi</taxon>
        <taxon>Fungi incertae sedis</taxon>
        <taxon>Zoopagomycota</taxon>
        <taxon>Kickxellomycotina</taxon>
        <taxon>Kickxellomycetes</taxon>
        <taxon>Kickxellales</taxon>
        <taxon>Kickxellaceae</taxon>
        <taxon>Linderina</taxon>
    </lineage>
</organism>